<dbReference type="AlphaFoldDB" id="A0A2S7N564"/>
<evidence type="ECO:0000313" key="2">
    <source>
        <dbReference type="EMBL" id="PQD97115.1"/>
    </source>
</evidence>
<sequence>MGLRLKRLTSTSVLGILFFLFFPLAQWYLLAAFAIADLLLYSFNQKRNLPVYGLFFIILILSTCLFYPDILAIVCMSLCSFFFHAMKVDPSIKIGMTGLLLGIHQLNQPSLGLLIVLIAVFFIQIILTIILTSRNKVHLFRRLQIMLVLGIVSSMMMVFIPYFLSGVRNLLGIAIVGFATLISKGYSQLFGTALNDVEKQERSNPFSSARGEWETYPFKEYVTNPYLYVILMILLVVAFIAAIIFIVKRRKDMQLEMMGTGGMATAISSAILKKEQKNGRAARAVPPSNIPIRMLVYKFEKKMKGVQRRKHGESFHDWLNRIHLSRNDLNSRLTEIYEKARYGEEDIPKDEVRIFSDGLKQIMKQLK</sequence>
<protein>
    <recommendedName>
        <fullName evidence="4">DUF4129 domain-containing protein</fullName>
    </recommendedName>
</protein>
<dbReference type="OrthoDB" id="2352496at2"/>
<feature type="transmembrane region" description="Helical" evidence="1">
    <location>
        <begin position="143"/>
        <end position="164"/>
    </location>
</feature>
<feature type="transmembrane region" description="Helical" evidence="1">
    <location>
        <begin position="111"/>
        <end position="131"/>
    </location>
</feature>
<dbReference type="EMBL" id="PKOZ01000001">
    <property type="protein sequence ID" value="PQD97115.1"/>
    <property type="molecule type" value="Genomic_DNA"/>
</dbReference>
<keyword evidence="1" id="KW-0812">Transmembrane</keyword>
<proteinExistence type="predicted"/>
<feature type="transmembrane region" description="Helical" evidence="1">
    <location>
        <begin position="52"/>
        <end position="83"/>
    </location>
</feature>
<organism evidence="2 3">
    <name type="scientific">Pradoshia eiseniae</name>
    <dbReference type="NCBI Taxonomy" id="2064768"/>
    <lineage>
        <taxon>Bacteria</taxon>
        <taxon>Bacillati</taxon>
        <taxon>Bacillota</taxon>
        <taxon>Bacilli</taxon>
        <taxon>Bacillales</taxon>
        <taxon>Bacillaceae</taxon>
        <taxon>Pradoshia</taxon>
    </lineage>
</organism>
<comment type="caution">
    <text evidence="2">The sequence shown here is derived from an EMBL/GenBank/DDBJ whole genome shotgun (WGS) entry which is preliminary data.</text>
</comment>
<evidence type="ECO:0000256" key="1">
    <source>
        <dbReference type="SAM" id="Phobius"/>
    </source>
</evidence>
<keyword evidence="3" id="KW-1185">Reference proteome</keyword>
<accession>A0A2S7N564</accession>
<keyword evidence="1" id="KW-0472">Membrane</keyword>
<dbReference type="RefSeq" id="WP_104848210.1">
    <property type="nucleotide sequence ID" value="NZ_PKOZ01000001.1"/>
</dbReference>
<feature type="transmembrane region" description="Helical" evidence="1">
    <location>
        <begin position="12"/>
        <end position="40"/>
    </location>
</feature>
<dbReference type="Proteomes" id="UP000239663">
    <property type="component" value="Unassembled WGS sequence"/>
</dbReference>
<keyword evidence="1" id="KW-1133">Transmembrane helix</keyword>
<feature type="transmembrane region" description="Helical" evidence="1">
    <location>
        <begin position="226"/>
        <end position="247"/>
    </location>
</feature>
<reference evidence="2 3" key="1">
    <citation type="submission" date="2017-12" db="EMBL/GenBank/DDBJ databases">
        <title>Taxonomic description and draft genome of Pradoshia cofamensis Gen. nov., sp. nov., a thermotolerant bacillale isolated from anterior gut of earthworm Eisenia fetida.</title>
        <authorList>
            <person name="Saha T."/>
            <person name="Chakraborty R."/>
        </authorList>
    </citation>
    <scope>NUCLEOTIDE SEQUENCE [LARGE SCALE GENOMIC DNA]</scope>
    <source>
        <strain evidence="2 3">EAG3</strain>
    </source>
</reference>
<evidence type="ECO:0008006" key="4">
    <source>
        <dbReference type="Google" id="ProtNLM"/>
    </source>
</evidence>
<gene>
    <name evidence="2" type="ORF">CYL18_04365</name>
</gene>
<name>A0A2S7N564_9BACI</name>
<evidence type="ECO:0000313" key="3">
    <source>
        <dbReference type="Proteomes" id="UP000239663"/>
    </source>
</evidence>